<dbReference type="RefSeq" id="XP_023627619.1">
    <property type="nucleotide sequence ID" value="XM_023771851.1"/>
</dbReference>
<evidence type="ECO:0000313" key="3">
    <source>
        <dbReference type="EMBL" id="CZT20730.1"/>
    </source>
</evidence>
<sequence length="343" mass="35586">MLRLSLLAASLAAAAQAKQQTYSTESCITKHQPAQSAPSSVPTSTRTSSQTSCYTTTTCGTITTTTTITPDPVSFTKGASGELLQARAAVVEFVGAEEVTCSTTTTISSGASTLYTGEYSNSVAKRTAAAANAPAPYGKSRNPLLGKVLHRYGQEAFNDRQKPFAVDCLAQVTTYDVATSTIQDETAIETVTAATPTVYVTLRNKAVEDEPIEITKTVTAQTITSGVCTVTAASSTTTQHLKCAPTNLISEVDGYGIGETRGDSSNTRGLAPGSDPSACCQLCLDTEGCAASEDDPDAGNCFLWYTEPSCGLGFKYTTGSQKLEAGAGFLVQTGCGTIEAADQ</sequence>
<evidence type="ECO:0008006" key="5">
    <source>
        <dbReference type="Google" id="ProtNLM"/>
    </source>
</evidence>
<feature type="chain" id="PRO_5013642562" description="Apple domain-containing protein" evidence="2">
    <location>
        <begin position="18"/>
        <end position="343"/>
    </location>
</feature>
<evidence type="ECO:0000313" key="4">
    <source>
        <dbReference type="Proteomes" id="UP000225277"/>
    </source>
</evidence>
<feature type="compositionally biased region" description="Low complexity" evidence="1">
    <location>
        <begin position="36"/>
        <end position="51"/>
    </location>
</feature>
<feature type="signal peptide" evidence="2">
    <location>
        <begin position="1"/>
        <end position="17"/>
    </location>
</feature>
<evidence type="ECO:0000256" key="2">
    <source>
        <dbReference type="SAM" id="SignalP"/>
    </source>
</evidence>
<dbReference type="EMBL" id="FJUY01000009">
    <property type="protein sequence ID" value="CZT20730.1"/>
    <property type="molecule type" value="Genomic_DNA"/>
</dbReference>
<gene>
    <name evidence="3" type="ORF">RCC_06588</name>
</gene>
<dbReference type="GeneID" id="35601723"/>
<keyword evidence="2" id="KW-0732">Signal</keyword>
<keyword evidence="4" id="KW-1185">Reference proteome</keyword>
<name>A0A2D3V5K5_9PEZI</name>
<dbReference type="OrthoDB" id="3644474at2759"/>
<evidence type="ECO:0000256" key="1">
    <source>
        <dbReference type="SAM" id="MobiDB-lite"/>
    </source>
</evidence>
<dbReference type="AlphaFoldDB" id="A0A2D3V5K5"/>
<accession>A0A2D3V5K5</accession>
<proteinExistence type="predicted"/>
<organism evidence="3 4">
    <name type="scientific">Ramularia collo-cygni</name>
    <dbReference type="NCBI Taxonomy" id="112498"/>
    <lineage>
        <taxon>Eukaryota</taxon>
        <taxon>Fungi</taxon>
        <taxon>Dikarya</taxon>
        <taxon>Ascomycota</taxon>
        <taxon>Pezizomycotina</taxon>
        <taxon>Dothideomycetes</taxon>
        <taxon>Dothideomycetidae</taxon>
        <taxon>Mycosphaerellales</taxon>
        <taxon>Mycosphaerellaceae</taxon>
        <taxon>Ramularia</taxon>
    </lineage>
</organism>
<dbReference type="Proteomes" id="UP000225277">
    <property type="component" value="Unassembled WGS sequence"/>
</dbReference>
<protein>
    <recommendedName>
        <fullName evidence="5">Apple domain-containing protein</fullName>
    </recommendedName>
</protein>
<reference evidence="3 4" key="1">
    <citation type="submission" date="2016-03" db="EMBL/GenBank/DDBJ databases">
        <authorList>
            <person name="Ploux O."/>
        </authorList>
    </citation>
    <scope>NUCLEOTIDE SEQUENCE [LARGE SCALE GENOMIC DNA]</scope>
    <source>
        <strain evidence="3 4">URUG2</strain>
    </source>
</reference>
<feature type="region of interest" description="Disordered" evidence="1">
    <location>
        <begin position="29"/>
        <end position="51"/>
    </location>
</feature>